<dbReference type="Gene3D" id="1.20.58.1610">
    <property type="entry name" value="NADH:ubiquinone/plastoquinone oxidoreductase, chain 3"/>
    <property type="match status" value="1"/>
</dbReference>
<evidence type="ECO:0000256" key="1">
    <source>
        <dbReference type="ARBA" id="ARBA00004370"/>
    </source>
</evidence>
<evidence type="ECO:0000256" key="8">
    <source>
        <dbReference type="ARBA" id="ARBA00049551"/>
    </source>
</evidence>
<name>A0A6M3R5I9_9PLAT</name>
<feature type="transmembrane region" description="Helical" evidence="9">
    <location>
        <begin position="44"/>
        <end position="68"/>
    </location>
</feature>
<dbReference type="GO" id="GO:0031966">
    <property type="term" value="C:mitochondrial membrane"/>
    <property type="evidence" value="ECO:0007669"/>
    <property type="project" value="UniProtKB-SubCell"/>
</dbReference>
<evidence type="ECO:0000256" key="2">
    <source>
        <dbReference type="ARBA" id="ARBA00008472"/>
    </source>
</evidence>
<sequence length="114" mass="12777">MLGVITIILVLVLLIEIYHSYWVLKARSSEVNSMVWSSAFECGFLGHALVMDFIGMFFASLLVFFVLFDVEVSLLFNFVFTGYSPIAVLSYSLFLALIGFGFMIEVLAGIIKWG</sequence>
<evidence type="ECO:0000256" key="6">
    <source>
        <dbReference type="ARBA" id="ARBA00022989"/>
    </source>
</evidence>
<accession>A0A6M3R5I9</accession>
<dbReference type="EMBL" id="MN095192">
    <property type="protein sequence ID" value="QJD07084.1"/>
    <property type="molecule type" value="Genomic_DNA"/>
</dbReference>
<dbReference type="InterPro" id="IPR000440">
    <property type="entry name" value="NADH_UbQ/plastoQ_OxRdtase_su3"/>
</dbReference>
<proteinExistence type="inferred from homology"/>
<protein>
    <recommendedName>
        <fullName evidence="3 9">NADH-ubiquinone oxidoreductase chain 3</fullName>
        <ecNumber evidence="9">7.1.1.2</ecNumber>
    </recommendedName>
</protein>
<evidence type="ECO:0000256" key="4">
    <source>
        <dbReference type="ARBA" id="ARBA00022448"/>
    </source>
</evidence>
<keyword evidence="4 9" id="KW-0813">Transport</keyword>
<keyword evidence="9 10" id="KW-0496">Mitochondrion</keyword>
<organism evidence="10">
    <name type="scientific">Ancyrocephalus mogurndae</name>
    <dbReference type="NCBI Taxonomy" id="307077"/>
    <lineage>
        <taxon>Eukaryota</taxon>
        <taxon>Metazoa</taxon>
        <taxon>Spiralia</taxon>
        <taxon>Lophotrochozoa</taxon>
        <taxon>Platyhelminthes</taxon>
        <taxon>Monogenea</taxon>
        <taxon>Monopisthocotylea</taxon>
        <taxon>Dactylogyridea</taxon>
        <taxon>Ancyrocephalidae</taxon>
        <taxon>Ancyrocephalus</taxon>
    </lineage>
</organism>
<feature type="transmembrane region" description="Helical" evidence="9">
    <location>
        <begin position="6"/>
        <end position="24"/>
    </location>
</feature>
<comment type="subcellular location">
    <subcellularLocation>
        <location evidence="1">Membrane</location>
    </subcellularLocation>
    <subcellularLocation>
        <location evidence="9">Mitochondrion membrane</location>
        <topology evidence="9">Multi-pass membrane protein</topology>
    </subcellularLocation>
</comment>
<reference evidence="10" key="1">
    <citation type="journal article" date="2019" name="Genes (Basel)">
        <title>Evidence for Adaptive Selection in the Mitogenome of a Mesoparasitic Monogenean Flatworm Enterogyrus malmbergi.</title>
        <authorList>
            <person name="Zhang D."/>
            <person name="Zou H."/>
            <person name="Wu S.G."/>
            <person name="Li M."/>
            <person name="Jakovlic I."/>
            <person name="Zhang J."/>
            <person name="Chen R."/>
            <person name="Li W.X."/>
            <person name="Wang G.T."/>
        </authorList>
    </citation>
    <scope>NUCLEOTIDE SEQUENCE</scope>
</reference>
<keyword evidence="9" id="KW-0830">Ubiquinone</keyword>
<keyword evidence="7 9" id="KW-0472">Membrane</keyword>
<dbReference type="GO" id="GO:0008137">
    <property type="term" value="F:NADH dehydrogenase (ubiquinone) activity"/>
    <property type="evidence" value="ECO:0007669"/>
    <property type="project" value="UniProtKB-UniRule"/>
</dbReference>
<keyword evidence="5 9" id="KW-0812">Transmembrane</keyword>
<evidence type="ECO:0000256" key="7">
    <source>
        <dbReference type="ARBA" id="ARBA00023136"/>
    </source>
</evidence>
<comment type="catalytic activity">
    <reaction evidence="8 9">
        <text>a ubiquinone + NADH + 5 H(+)(in) = a ubiquinol + NAD(+) + 4 H(+)(out)</text>
        <dbReference type="Rhea" id="RHEA:29091"/>
        <dbReference type="Rhea" id="RHEA-COMP:9565"/>
        <dbReference type="Rhea" id="RHEA-COMP:9566"/>
        <dbReference type="ChEBI" id="CHEBI:15378"/>
        <dbReference type="ChEBI" id="CHEBI:16389"/>
        <dbReference type="ChEBI" id="CHEBI:17976"/>
        <dbReference type="ChEBI" id="CHEBI:57540"/>
        <dbReference type="ChEBI" id="CHEBI:57945"/>
        <dbReference type="EC" id="7.1.1.2"/>
    </reaction>
</comment>
<comment type="function">
    <text evidence="9">Core subunit of the mitochondrial membrane respiratory chain NADH dehydrogenase (Complex I) which catalyzes electron transfer from NADH through the respiratory chain, using ubiquinone as an electron acceptor. Essential for the catalytic activity of complex I.</text>
</comment>
<comment type="similarity">
    <text evidence="2 9">Belongs to the complex I subunit 3 family.</text>
</comment>
<geneLocation type="mitochondrion" evidence="10"/>
<keyword evidence="9" id="KW-0679">Respiratory chain</keyword>
<evidence type="ECO:0000256" key="5">
    <source>
        <dbReference type="ARBA" id="ARBA00022692"/>
    </source>
</evidence>
<evidence type="ECO:0000256" key="3">
    <source>
        <dbReference type="ARBA" id="ARBA00021007"/>
    </source>
</evidence>
<keyword evidence="9" id="KW-0249">Electron transport</keyword>
<evidence type="ECO:0000256" key="9">
    <source>
        <dbReference type="RuleBase" id="RU003640"/>
    </source>
</evidence>
<keyword evidence="6 9" id="KW-1133">Transmembrane helix</keyword>
<dbReference type="Pfam" id="PF00507">
    <property type="entry name" value="Oxidored_q4"/>
    <property type="match status" value="1"/>
</dbReference>
<dbReference type="InterPro" id="IPR038430">
    <property type="entry name" value="NDAH_ubi_oxred_su3_sf"/>
</dbReference>
<gene>
    <name evidence="10" type="primary">nad3</name>
</gene>
<keyword evidence="9" id="KW-1278">Translocase</keyword>
<feature type="transmembrane region" description="Helical" evidence="9">
    <location>
        <begin position="88"/>
        <end position="111"/>
    </location>
</feature>
<dbReference type="EC" id="7.1.1.2" evidence="9"/>
<evidence type="ECO:0000313" key="10">
    <source>
        <dbReference type="EMBL" id="QJD07084.1"/>
    </source>
</evidence>
<keyword evidence="9" id="KW-0520">NAD</keyword>
<dbReference type="AlphaFoldDB" id="A0A6M3R5I9"/>